<keyword evidence="2" id="KW-1185">Reference proteome</keyword>
<dbReference type="Pfam" id="PF13366">
    <property type="entry name" value="PDDEXK_3"/>
    <property type="match status" value="1"/>
</dbReference>
<dbReference type="Proteomes" id="UP000474630">
    <property type="component" value="Chromosome"/>
</dbReference>
<accession>A0A6C0RAC5</accession>
<dbReference type="AlphaFoldDB" id="A0A6C0RAC5"/>
<dbReference type="KEGG" id="drc:G0Q07_02700"/>
<organism evidence="1 2">
    <name type="scientific">Draconibacterium halophilum</name>
    <dbReference type="NCBI Taxonomy" id="2706887"/>
    <lineage>
        <taxon>Bacteria</taxon>
        <taxon>Pseudomonadati</taxon>
        <taxon>Bacteroidota</taxon>
        <taxon>Bacteroidia</taxon>
        <taxon>Marinilabiliales</taxon>
        <taxon>Prolixibacteraceae</taxon>
        <taxon>Draconibacterium</taxon>
    </lineage>
</organism>
<dbReference type="NCBIfam" id="TIGR04256">
    <property type="entry name" value="GxxExxY"/>
    <property type="match status" value="1"/>
</dbReference>
<protein>
    <submittedName>
        <fullName evidence="1">GxxExxY protein</fullName>
    </submittedName>
</protein>
<evidence type="ECO:0000313" key="1">
    <source>
        <dbReference type="EMBL" id="QIA06705.1"/>
    </source>
</evidence>
<dbReference type="EMBL" id="CP048409">
    <property type="protein sequence ID" value="QIA06705.1"/>
    <property type="molecule type" value="Genomic_DNA"/>
</dbReference>
<evidence type="ECO:0000313" key="2">
    <source>
        <dbReference type="Proteomes" id="UP000474630"/>
    </source>
</evidence>
<gene>
    <name evidence="1" type="ORF">G0Q07_02700</name>
</gene>
<reference evidence="1 2" key="1">
    <citation type="submission" date="2020-02" db="EMBL/GenBank/DDBJ databases">
        <title>Genome sequencing for Draconibacterium sp. strain M1.</title>
        <authorList>
            <person name="Park S.-J."/>
        </authorList>
    </citation>
    <scope>NUCLEOTIDE SEQUENCE [LARGE SCALE GENOMIC DNA]</scope>
    <source>
        <strain evidence="1 2">M1</strain>
    </source>
</reference>
<sequence length="125" mass="14192">MTENEIAKIIVNTCYDVHVELGSGLLESVYEEILTYELSSKGLKVERQKAIPLIWGDKKMEIGFRADLIVENRVIIELKSVECIAPVHPKQVLTYLRITGLKLGLLINFNEKLIKDGITRIVNKL</sequence>
<dbReference type="InterPro" id="IPR026350">
    <property type="entry name" value="GxxExxY"/>
</dbReference>
<name>A0A6C0RAC5_9BACT</name>
<proteinExistence type="predicted"/>
<dbReference type="RefSeq" id="WP_163344635.1">
    <property type="nucleotide sequence ID" value="NZ_CP048409.1"/>
</dbReference>